<protein>
    <recommendedName>
        <fullName evidence="3">SCP domain-containing protein</fullName>
    </recommendedName>
</protein>
<proteinExistence type="predicted"/>
<reference evidence="2" key="2">
    <citation type="journal article" date="2016" name="Sci. Rep.">
        <title>Dictyocaulus viviparus genome, variome and transcriptome elucidate lungworm biology and support future intervention.</title>
        <authorList>
            <person name="McNulty S.N."/>
            <person name="Strube C."/>
            <person name="Rosa B.A."/>
            <person name="Martin J.C."/>
            <person name="Tyagi R."/>
            <person name="Choi Y.J."/>
            <person name="Wang Q."/>
            <person name="Hallsworth Pepin K."/>
            <person name="Zhang X."/>
            <person name="Ozersky P."/>
            <person name="Wilson R.K."/>
            <person name="Sternberg P.W."/>
            <person name="Gasser R.B."/>
            <person name="Mitreva M."/>
        </authorList>
    </citation>
    <scope>NUCLEOTIDE SEQUENCE [LARGE SCALE GENOMIC DNA]</scope>
    <source>
        <strain evidence="2">HannoverDv2000</strain>
    </source>
</reference>
<name>A0A0D8X8Y5_DICVI</name>
<dbReference type="Proteomes" id="UP000053766">
    <property type="component" value="Unassembled WGS sequence"/>
</dbReference>
<reference evidence="1 2" key="1">
    <citation type="submission" date="2013-11" db="EMBL/GenBank/DDBJ databases">
        <title>Draft genome of the bovine lungworm Dictyocaulus viviparus.</title>
        <authorList>
            <person name="Mitreva M."/>
        </authorList>
    </citation>
    <scope>NUCLEOTIDE SEQUENCE [LARGE SCALE GENOMIC DNA]</scope>
    <source>
        <strain evidence="1 2">HannoverDv2000</strain>
    </source>
</reference>
<accession>A0A0D8X8Y5</accession>
<sequence length="128" mass="14423">MSYWIFIAFGTLRSRTAKGEIPTIEHKPLPKAANMYKMDYSCSLELDADNLVNKCLTDQKSPTFKDNGWNFRDINANTVNTQIEALREAILIWARTIIVDSLPQTVAPGRKDELAMPFLQSATAESVQ</sequence>
<dbReference type="InterPro" id="IPR035940">
    <property type="entry name" value="CAP_sf"/>
</dbReference>
<evidence type="ECO:0000313" key="1">
    <source>
        <dbReference type="EMBL" id="KJH40099.1"/>
    </source>
</evidence>
<evidence type="ECO:0000313" key="2">
    <source>
        <dbReference type="Proteomes" id="UP000053766"/>
    </source>
</evidence>
<gene>
    <name evidence="1" type="ORF">DICVIV_13977</name>
</gene>
<dbReference type="SUPFAM" id="SSF55797">
    <property type="entry name" value="PR-1-like"/>
    <property type="match status" value="1"/>
</dbReference>
<dbReference type="Gene3D" id="3.40.33.10">
    <property type="entry name" value="CAP"/>
    <property type="match status" value="1"/>
</dbReference>
<dbReference type="OrthoDB" id="5876828at2759"/>
<dbReference type="EMBL" id="KN717903">
    <property type="protein sequence ID" value="KJH40099.1"/>
    <property type="molecule type" value="Genomic_DNA"/>
</dbReference>
<dbReference type="AlphaFoldDB" id="A0A0D8X8Y5"/>
<organism evidence="1 2">
    <name type="scientific">Dictyocaulus viviparus</name>
    <name type="common">Bovine lungworm</name>
    <dbReference type="NCBI Taxonomy" id="29172"/>
    <lineage>
        <taxon>Eukaryota</taxon>
        <taxon>Metazoa</taxon>
        <taxon>Ecdysozoa</taxon>
        <taxon>Nematoda</taxon>
        <taxon>Chromadorea</taxon>
        <taxon>Rhabditida</taxon>
        <taxon>Rhabditina</taxon>
        <taxon>Rhabditomorpha</taxon>
        <taxon>Strongyloidea</taxon>
        <taxon>Metastrongylidae</taxon>
        <taxon>Dictyocaulus</taxon>
    </lineage>
</organism>
<evidence type="ECO:0008006" key="3">
    <source>
        <dbReference type="Google" id="ProtNLM"/>
    </source>
</evidence>
<feature type="non-terminal residue" evidence="1">
    <location>
        <position position="128"/>
    </location>
</feature>
<keyword evidence="2" id="KW-1185">Reference proteome</keyword>